<evidence type="ECO:0000313" key="3">
    <source>
        <dbReference type="Proteomes" id="UP000198287"/>
    </source>
</evidence>
<feature type="compositionally biased region" description="Basic and acidic residues" evidence="1">
    <location>
        <begin position="30"/>
        <end position="39"/>
    </location>
</feature>
<dbReference type="PANTHER" id="PTHR15711">
    <property type="entry name" value="RAP GTPASE-ACTIVATING PROTEIN"/>
    <property type="match status" value="1"/>
</dbReference>
<dbReference type="STRING" id="158441.A0A226EIH5"/>
<dbReference type="SUPFAM" id="SSF111347">
    <property type="entry name" value="Rap/Ran-GAP"/>
    <property type="match status" value="1"/>
</dbReference>
<evidence type="ECO:0000313" key="2">
    <source>
        <dbReference type="EMBL" id="OXA57259.1"/>
    </source>
</evidence>
<dbReference type="Proteomes" id="UP000198287">
    <property type="component" value="Unassembled WGS sequence"/>
</dbReference>
<gene>
    <name evidence="2" type="ORF">Fcan01_07730</name>
</gene>
<proteinExistence type="predicted"/>
<dbReference type="PANTHER" id="PTHR15711:SF32">
    <property type="entry name" value="RAP GTPASE ACTIVATING PROTEIN 1, ISOFORM H"/>
    <property type="match status" value="1"/>
</dbReference>
<dbReference type="Pfam" id="PF21022">
    <property type="entry name" value="Rap-GAP_dimer"/>
    <property type="match status" value="1"/>
</dbReference>
<keyword evidence="3" id="KW-1185">Reference proteome</keyword>
<dbReference type="GO" id="GO:0051056">
    <property type="term" value="P:regulation of small GTPase mediated signal transduction"/>
    <property type="evidence" value="ECO:0007669"/>
    <property type="project" value="InterPro"/>
</dbReference>
<dbReference type="InterPro" id="IPR050989">
    <property type="entry name" value="Rap1_Ran_GAP"/>
</dbReference>
<organism evidence="2 3">
    <name type="scientific">Folsomia candida</name>
    <name type="common">Springtail</name>
    <dbReference type="NCBI Taxonomy" id="158441"/>
    <lineage>
        <taxon>Eukaryota</taxon>
        <taxon>Metazoa</taxon>
        <taxon>Ecdysozoa</taxon>
        <taxon>Arthropoda</taxon>
        <taxon>Hexapoda</taxon>
        <taxon>Collembola</taxon>
        <taxon>Entomobryomorpha</taxon>
        <taxon>Isotomoidea</taxon>
        <taxon>Isotomidae</taxon>
        <taxon>Proisotominae</taxon>
        <taxon>Folsomia</taxon>
    </lineage>
</organism>
<dbReference type="EMBL" id="LNIX01000003">
    <property type="protein sequence ID" value="OXA57259.1"/>
    <property type="molecule type" value="Genomic_DNA"/>
</dbReference>
<feature type="region of interest" description="Disordered" evidence="1">
    <location>
        <begin position="1"/>
        <end position="58"/>
    </location>
</feature>
<dbReference type="Gene3D" id="3.30.1120.160">
    <property type="match status" value="1"/>
</dbReference>
<dbReference type="GO" id="GO:0005737">
    <property type="term" value="C:cytoplasm"/>
    <property type="evidence" value="ECO:0007669"/>
    <property type="project" value="TreeGrafter"/>
</dbReference>
<accession>A0A226EIH5</accession>
<protein>
    <submittedName>
        <fullName evidence="2">Rap1 GTPase-activating protein 1</fullName>
    </submittedName>
</protein>
<evidence type="ECO:0000256" key="1">
    <source>
        <dbReference type="SAM" id="MobiDB-lite"/>
    </source>
</evidence>
<reference evidence="2 3" key="1">
    <citation type="submission" date="2015-12" db="EMBL/GenBank/DDBJ databases">
        <title>The genome of Folsomia candida.</title>
        <authorList>
            <person name="Faddeeva A."/>
            <person name="Derks M.F."/>
            <person name="Anvar Y."/>
            <person name="Smit S."/>
            <person name="Van Straalen N."/>
            <person name="Roelofs D."/>
        </authorList>
    </citation>
    <scope>NUCLEOTIDE SEQUENCE [LARGE SCALE GENOMIC DNA]</scope>
    <source>
        <strain evidence="2 3">VU population</strain>
        <tissue evidence="2">Whole body</tissue>
    </source>
</reference>
<name>A0A226EIH5_FOLCA</name>
<comment type="caution">
    <text evidence="2">The sequence shown here is derived from an EMBL/GenBank/DDBJ whole genome shotgun (WGS) entry which is preliminary data.</text>
</comment>
<sequence>MSAQSNRNASHHDVLLLSPSVAAKAKNKSRSLDRPKSERFGGLLSKARRGSMPKQNRASAMDLVSFSLTPLVGMVSSREDGSKSPASNMTSSTGSALSSPPPSKELLEEVLSRPGPYPMVVLPRRGGYWVEGAGSESPPEFSSLSNNCNTGTMPKPKIDQDETALAYRKYFLGKEHYNFCASDEKLGPILLSVKAETVAGHEHWRLILRLKTGTSAELVPVSCLSGTNSPCPGRMAKSLYLISSGMLLLTYHPGPLFYVSSCCEESTPRPSGF</sequence>
<dbReference type="AlphaFoldDB" id="A0A226EIH5"/>
<feature type="compositionally biased region" description="Polar residues" evidence="1">
    <location>
        <begin position="84"/>
        <end position="98"/>
    </location>
</feature>
<dbReference type="OrthoDB" id="2499658at2759"/>
<dbReference type="GO" id="GO:0005096">
    <property type="term" value="F:GTPase activator activity"/>
    <property type="evidence" value="ECO:0007669"/>
    <property type="project" value="InterPro"/>
</dbReference>
<feature type="region of interest" description="Disordered" evidence="1">
    <location>
        <begin position="75"/>
        <end position="105"/>
    </location>
</feature>
<dbReference type="InterPro" id="IPR035974">
    <property type="entry name" value="Rap/Ran-GAP_sf"/>
</dbReference>